<sequence length="176" mass="18754">MVTPSSLQIVAAISSSCATCSPVLPGVACSPVLPCAAGDRAAPASCTPHRPTRTPALSHAASSFPILHTLIFPHSCRFPIRSIIPLRSSRRHRRFRALRVRSIFSSRRRPLGELLPMASEACHLIRLACLPLRMSSLSTRGSFHLRALALDPCGSKASIASFLTPGTGSFLLTSSS</sequence>
<proteinExistence type="predicted"/>
<accession>A0A8T0V139</accession>
<name>A0A8T0V139_PANVG</name>
<dbReference type="EMBL" id="CM029041">
    <property type="protein sequence ID" value="KAG2626673.1"/>
    <property type="molecule type" value="Genomic_DNA"/>
</dbReference>
<evidence type="ECO:0000313" key="1">
    <source>
        <dbReference type="EMBL" id="KAG2626673.1"/>
    </source>
</evidence>
<keyword evidence="2" id="KW-1185">Reference proteome</keyword>
<evidence type="ECO:0000313" key="2">
    <source>
        <dbReference type="Proteomes" id="UP000823388"/>
    </source>
</evidence>
<dbReference type="AlphaFoldDB" id="A0A8T0V139"/>
<comment type="caution">
    <text evidence="1">The sequence shown here is derived from an EMBL/GenBank/DDBJ whole genome shotgun (WGS) entry which is preliminary data.</text>
</comment>
<gene>
    <name evidence="1" type="ORF">PVAP13_3KG237035</name>
</gene>
<protein>
    <submittedName>
        <fullName evidence="1">Uncharacterized protein</fullName>
    </submittedName>
</protein>
<organism evidence="1 2">
    <name type="scientific">Panicum virgatum</name>
    <name type="common">Blackwell switchgrass</name>
    <dbReference type="NCBI Taxonomy" id="38727"/>
    <lineage>
        <taxon>Eukaryota</taxon>
        <taxon>Viridiplantae</taxon>
        <taxon>Streptophyta</taxon>
        <taxon>Embryophyta</taxon>
        <taxon>Tracheophyta</taxon>
        <taxon>Spermatophyta</taxon>
        <taxon>Magnoliopsida</taxon>
        <taxon>Liliopsida</taxon>
        <taxon>Poales</taxon>
        <taxon>Poaceae</taxon>
        <taxon>PACMAD clade</taxon>
        <taxon>Panicoideae</taxon>
        <taxon>Panicodae</taxon>
        <taxon>Paniceae</taxon>
        <taxon>Panicinae</taxon>
        <taxon>Panicum</taxon>
        <taxon>Panicum sect. Hiantes</taxon>
    </lineage>
</organism>
<reference evidence="1" key="1">
    <citation type="submission" date="2020-05" db="EMBL/GenBank/DDBJ databases">
        <title>WGS assembly of Panicum virgatum.</title>
        <authorList>
            <person name="Lovell J.T."/>
            <person name="Jenkins J."/>
            <person name="Shu S."/>
            <person name="Juenger T.E."/>
            <person name="Schmutz J."/>
        </authorList>
    </citation>
    <scope>NUCLEOTIDE SEQUENCE</scope>
    <source>
        <strain evidence="1">AP13</strain>
    </source>
</reference>
<dbReference type="Proteomes" id="UP000823388">
    <property type="component" value="Chromosome 3K"/>
</dbReference>